<protein>
    <submittedName>
        <fullName evidence="1">Uncharacterized protein</fullName>
    </submittedName>
</protein>
<organism evidence="1 2">
    <name type="scientific">Parasponia andersonii</name>
    <name type="common">Sponia andersonii</name>
    <dbReference type="NCBI Taxonomy" id="3476"/>
    <lineage>
        <taxon>Eukaryota</taxon>
        <taxon>Viridiplantae</taxon>
        <taxon>Streptophyta</taxon>
        <taxon>Embryophyta</taxon>
        <taxon>Tracheophyta</taxon>
        <taxon>Spermatophyta</taxon>
        <taxon>Magnoliopsida</taxon>
        <taxon>eudicotyledons</taxon>
        <taxon>Gunneridae</taxon>
        <taxon>Pentapetalae</taxon>
        <taxon>rosids</taxon>
        <taxon>fabids</taxon>
        <taxon>Rosales</taxon>
        <taxon>Cannabaceae</taxon>
        <taxon>Parasponia</taxon>
    </lineage>
</organism>
<sequence>MHAYTQREEMHMSGASFEYVMGIKDGGESIEFQGDVDISDLKDAFIRDKLRISMADLEEQLEESQDTDELFIARIALVAIGTVLCPLSGMHLSSSYLYAVSDTRNLGIKNWTSHAFRHLMESIGCY</sequence>
<keyword evidence="2" id="KW-1185">Reference proteome</keyword>
<accession>A0A2P5C3P4</accession>
<evidence type="ECO:0000313" key="2">
    <source>
        <dbReference type="Proteomes" id="UP000237105"/>
    </source>
</evidence>
<dbReference type="AlphaFoldDB" id="A0A2P5C3P4"/>
<gene>
    <name evidence="1" type="ORF">PanWU01x14_186970</name>
</gene>
<evidence type="ECO:0000313" key="1">
    <source>
        <dbReference type="EMBL" id="PON55629.1"/>
    </source>
</evidence>
<dbReference type="Proteomes" id="UP000237105">
    <property type="component" value="Unassembled WGS sequence"/>
</dbReference>
<proteinExistence type="predicted"/>
<reference evidence="2" key="1">
    <citation type="submission" date="2016-06" db="EMBL/GenBank/DDBJ databases">
        <title>Parallel loss of symbiosis genes in relatives of nitrogen-fixing non-legume Parasponia.</title>
        <authorList>
            <person name="Van Velzen R."/>
            <person name="Holmer R."/>
            <person name="Bu F."/>
            <person name="Rutten L."/>
            <person name="Van Zeijl A."/>
            <person name="Liu W."/>
            <person name="Santuari L."/>
            <person name="Cao Q."/>
            <person name="Sharma T."/>
            <person name="Shen D."/>
            <person name="Roswanjaya Y."/>
            <person name="Wardhani T."/>
            <person name="Kalhor M.S."/>
            <person name="Jansen J."/>
            <person name="Van den Hoogen J."/>
            <person name="Gungor B."/>
            <person name="Hartog M."/>
            <person name="Hontelez J."/>
            <person name="Verver J."/>
            <person name="Yang W.-C."/>
            <person name="Schijlen E."/>
            <person name="Repin R."/>
            <person name="Schilthuizen M."/>
            <person name="Schranz E."/>
            <person name="Heidstra R."/>
            <person name="Miyata K."/>
            <person name="Fedorova E."/>
            <person name="Kohlen W."/>
            <person name="Bisseling T."/>
            <person name="Smit S."/>
            <person name="Geurts R."/>
        </authorList>
    </citation>
    <scope>NUCLEOTIDE SEQUENCE [LARGE SCALE GENOMIC DNA]</scope>
    <source>
        <strain evidence="2">cv. WU1-14</strain>
    </source>
</reference>
<comment type="caution">
    <text evidence="1">The sequence shown here is derived from an EMBL/GenBank/DDBJ whole genome shotgun (WGS) entry which is preliminary data.</text>
</comment>
<dbReference type="OrthoDB" id="1166705at2759"/>
<dbReference type="EMBL" id="JXTB01000181">
    <property type="protein sequence ID" value="PON55629.1"/>
    <property type="molecule type" value="Genomic_DNA"/>
</dbReference>
<name>A0A2P5C3P4_PARAD</name>